<dbReference type="GO" id="GO:0005094">
    <property type="term" value="F:Rho GDP-dissociation inhibitor activity"/>
    <property type="evidence" value="ECO:0007669"/>
    <property type="project" value="InterPro"/>
</dbReference>
<dbReference type="GO" id="GO:0016020">
    <property type="term" value="C:membrane"/>
    <property type="evidence" value="ECO:0007669"/>
    <property type="project" value="TreeGrafter"/>
</dbReference>
<evidence type="ECO:0000256" key="4">
    <source>
        <dbReference type="SAM" id="MobiDB-lite"/>
    </source>
</evidence>
<protein>
    <recommendedName>
        <fullName evidence="7">Rho GDP-dissociation inhibitor</fullName>
    </recommendedName>
</protein>
<dbReference type="Proteomes" id="UP001408789">
    <property type="component" value="Unassembled WGS sequence"/>
</dbReference>
<dbReference type="SUPFAM" id="SSF81296">
    <property type="entry name" value="E set domains"/>
    <property type="match status" value="1"/>
</dbReference>
<feature type="region of interest" description="Disordered" evidence="4">
    <location>
        <begin position="1"/>
        <end position="58"/>
    </location>
</feature>
<dbReference type="PANTHER" id="PTHR10980">
    <property type="entry name" value="RHO GDP-DISSOCIATION INHIBITOR"/>
    <property type="match status" value="1"/>
</dbReference>
<organism evidence="5 6">
    <name type="scientific">Deinandra increscens subsp. villosa</name>
    <dbReference type="NCBI Taxonomy" id="3103831"/>
    <lineage>
        <taxon>Eukaryota</taxon>
        <taxon>Viridiplantae</taxon>
        <taxon>Streptophyta</taxon>
        <taxon>Embryophyta</taxon>
        <taxon>Tracheophyta</taxon>
        <taxon>Spermatophyta</taxon>
        <taxon>Magnoliopsida</taxon>
        <taxon>eudicotyledons</taxon>
        <taxon>Gunneridae</taxon>
        <taxon>Pentapetalae</taxon>
        <taxon>asterids</taxon>
        <taxon>campanulids</taxon>
        <taxon>Asterales</taxon>
        <taxon>Asteraceae</taxon>
        <taxon>Asteroideae</taxon>
        <taxon>Heliantheae alliance</taxon>
        <taxon>Madieae</taxon>
        <taxon>Madiinae</taxon>
        <taxon>Deinandra</taxon>
    </lineage>
</organism>
<gene>
    <name evidence="5" type="ORF">SSX86_005724</name>
</gene>
<evidence type="ECO:0000313" key="6">
    <source>
        <dbReference type="Proteomes" id="UP001408789"/>
    </source>
</evidence>
<dbReference type="Pfam" id="PF02115">
    <property type="entry name" value="Rho_GDI"/>
    <property type="match status" value="1"/>
</dbReference>
<dbReference type="InterPro" id="IPR000406">
    <property type="entry name" value="Rho_GDI"/>
</dbReference>
<dbReference type="AlphaFoldDB" id="A0AAP0DRJ5"/>
<name>A0AAP0DRJ5_9ASTR</name>
<evidence type="ECO:0000256" key="2">
    <source>
        <dbReference type="ARBA" id="ARBA00009758"/>
    </source>
</evidence>
<accession>A0AAP0DRJ5</accession>
<dbReference type="InterPro" id="IPR024792">
    <property type="entry name" value="RhoGDI_dom_sf"/>
</dbReference>
<feature type="compositionally biased region" description="Acidic residues" evidence="4">
    <location>
        <begin position="38"/>
        <end position="50"/>
    </location>
</feature>
<dbReference type="GO" id="GO:0005829">
    <property type="term" value="C:cytosol"/>
    <property type="evidence" value="ECO:0007669"/>
    <property type="project" value="TreeGrafter"/>
</dbReference>
<dbReference type="Gene3D" id="2.70.50.30">
    <property type="entry name" value="Coagulation Factor XIII, subunit A, domain 1"/>
    <property type="match status" value="1"/>
</dbReference>
<comment type="similarity">
    <text evidence="2">Belongs to the Rho GDI family.</text>
</comment>
<keyword evidence="3" id="KW-0963">Cytoplasm</keyword>
<evidence type="ECO:0000313" key="5">
    <source>
        <dbReference type="EMBL" id="KAK9077387.1"/>
    </source>
</evidence>
<comment type="subcellular location">
    <subcellularLocation>
        <location evidence="1">Cytoplasm</location>
    </subcellularLocation>
</comment>
<dbReference type="EMBL" id="JBCNJP010000007">
    <property type="protein sequence ID" value="KAK9077387.1"/>
    <property type="molecule type" value="Genomic_DNA"/>
</dbReference>
<dbReference type="FunFam" id="2.70.50.30:FF:000002">
    <property type="entry name" value="Rho GDP-dissociation inhibitor 1"/>
    <property type="match status" value="1"/>
</dbReference>
<evidence type="ECO:0000256" key="3">
    <source>
        <dbReference type="ARBA" id="ARBA00022490"/>
    </source>
</evidence>
<feature type="compositionally biased region" description="Basic and acidic residues" evidence="4">
    <location>
        <begin position="1"/>
        <end position="32"/>
    </location>
</feature>
<evidence type="ECO:0008006" key="7">
    <source>
        <dbReference type="Google" id="ProtNLM"/>
    </source>
</evidence>
<comment type="caution">
    <text evidence="5">The sequence shown here is derived from an EMBL/GenBank/DDBJ whole genome shotgun (WGS) entry which is preliminary data.</text>
</comment>
<proteinExistence type="inferred from homology"/>
<dbReference type="PRINTS" id="PR00492">
    <property type="entry name" value="RHOGDI"/>
</dbReference>
<dbReference type="PANTHER" id="PTHR10980:SF3">
    <property type="entry name" value="LD16419P"/>
    <property type="match status" value="1"/>
</dbReference>
<keyword evidence="6" id="KW-1185">Reference proteome</keyword>
<reference evidence="5 6" key="1">
    <citation type="submission" date="2024-04" db="EMBL/GenBank/DDBJ databases">
        <title>The reference genome of an endangered Asteraceae, Deinandra increscens subsp. villosa, native to the Central Coast of California.</title>
        <authorList>
            <person name="Guilliams M."/>
            <person name="Hasenstab-Lehman K."/>
            <person name="Meyer R."/>
            <person name="Mcevoy S."/>
        </authorList>
    </citation>
    <scope>NUCLEOTIDE SEQUENCE [LARGE SCALE GENOMIC DNA]</scope>
    <source>
        <tissue evidence="5">Leaf</tissue>
    </source>
</reference>
<sequence length="243" mass="27703">MGFEENKEGEKSGFEESGDEKENHGNMKRVESESSLYETEDDGEDAEGNEIELGPQCTLKEQFEKDKDDESLRKWKEQLLGNVDINNVGGLHFNGTDQSYNSNHLEPDVKILSLSIVSPGRFDIILPIPENGKPEGRWFTLKEGCHYNLNFSFQVSHNIVAGLKYTNSVWKTGVRVYNIKEMLGTFSPQLEPYTYETPEETTPSGYFARGSYSAKSKFVDDDNKCYLEISYSFDIRKDWANAE</sequence>
<dbReference type="InterPro" id="IPR014756">
    <property type="entry name" value="Ig_E-set"/>
</dbReference>
<evidence type="ECO:0000256" key="1">
    <source>
        <dbReference type="ARBA" id="ARBA00004496"/>
    </source>
</evidence>
<dbReference type="GO" id="GO:0007266">
    <property type="term" value="P:Rho protein signal transduction"/>
    <property type="evidence" value="ECO:0007669"/>
    <property type="project" value="InterPro"/>
</dbReference>